<dbReference type="Proteomes" id="UP000612899">
    <property type="component" value="Unassembled WGS sequence"/>
</dbReference>
<dbReference type="RefSeq" id="WP_203910276.1">
    <property type="nucleotide sequence ID" value="NZ_BONY01000027.1"/>
</dbReference>
<evidence type="ECO:0000313" key="2">
    <source>
        <dbReference type="EMBL" id="GIH06463.1"/>
    </source>
</evidence>
<accession>A0A8J3VI04</accession>
<gene>
    <name evidence="2" type="ORF">Rhe02_45300</name>
</gene>
<dbReference type="Pfam" id="PF08818">
    <property type="entry name" value="DUF1801"/>
    <property type="match status" value="1"/>
</dbReference>
<organism evidence="2 3">
    <name type="scientific">Rhizocola hellebori</name>
    <dbReference type="NCBI Taxonomy" id="1392758"/>
    <lineage>
        <taxon>Bacteria</taxon>
        <taxon>Bacillati</taxon>
        <taxon>Actinomycetota</taxon>
        <taxon>Actinomycetes</taxon>
        <taxon>Micromonosporales</taxon>
        <taxon>Micromonosporaceae</taxon>
        <taxon>Rhizocola</taxon>
    </lineage>
</organism>
<dbReference type="Gene3D" id="3.90.1150.200">
    <property type="match status" value="1"/>
</dbReference>
<comment type="caution">
    <text evidence="2">The sequence shown here is derived from an EMBL/GenBank/DDBJ whole genome shotgun (WGS) entry which is preliminary data.</text>
</comment>
<evidence type="ECO:0000259" key="1">
    <source>
        <dbReference type="Pfam" id="PF08818"/>
    </source>
</evidence>
<name>A0A8J3VI04_9ACTN</name>
<reference evidence="2" key="1">
    <citation type="submission" date="2021-01" db="EMBL/GenBank/DDBJ databases">
        <title>Whole genome shotgun sequence of Rhizocola hellebori NBRC 109834.</title>
        <authorList>
            <person name="Komaki H."/>
            <person name="Tamura T."/>
        </authorList>
    </citation>
    <scope>NUCLEOTIDE SEQUENCE</scope>
    <source>
        <strain evidence="2">NBRC 109834</strain>
    </source>
</reference>
<feature type="domain" description="YdhG-like" evidence="1">
    <location>
        <begin position="15"/>
        <end position="101"/>
    </location>
</feature>
<sequence>MEVDDYISSYPGEIQEILQEVRRRIHEAVPGAGEKTSYRIPTFTLDGKYFVYMAAWKKHLSVYPVPAGMEQELAPYLAAKGTLRFMFDKPIPYELIAEVAKRLAGNRR</sequence>
<evidence type="ECO:0000313" key="3">
    <source>
        <dbReference type="Proteomes" id="UP000612899"/>
    </source>
</evidence>
<protein>
    <recommendedName>
        <fullName evidence="1">YdhG-like domain-containing protein</fullName>
    </recommendedName>
</protein>
<dbReference type="EMBL" id="BONY01000027">
    <property type="protein sequence ID" value="GIH06463.1"/>
    <property type="molecule type" value="Genomic_DNA"/>
</dbReference>
<dbReference type="InterPro" id="IPR014922">
    <property type="entry name" value="YdhG-like"/>
</dbReference>
<dbReference type="AlphaFoldDB" id="A0A8J3VI04"/>
<dbReference type="SUPFAM" id="SSF159888">
    <property type="entry name" value="YdhG-like"/>
    <property type="match status" value="1"/>
</dbReference>
<proteinExistence type="predicted"/>
<keyword evidence="3" id="KW-1185">Reference proteome</keyword>